<gene>
    <name evidence="1" type="ORF">SAMN05444123_1218</name>
</gene>
<reference evidence="2" key="1">
    <citation type="submission" date="2016-10" db="EMBL/GenBank/DDBJ databases">
        <authorList>
            <person name="Varghese N."/>
            <person name="Submissions S."/>
        </authorList>
    </citation>
    <scope>NUCLEOTIDE SEQUENCE [LARGE SCALE GENOMIC DNA]</scope>
    <source>
        <strain evidence="2">DSM 123</strain>
    </source>
</reference>
<evidence type="ECO:0000313" key="2">
    <source>
        <dbReference type="Proteomes" id="UP000199615"/>
    </source>
</evidence>
<keyword evidence="2" id="KW-1185">Reference proteome</keyword>
<dbReference type="Proteomes" id="UP000199615">
    <property type="component" value="Unassembled WGS sequence"/>
</dbReference>
<protein>
    <submittedName>
        <fullName evidence="1">Uncharacterized protein</fullName>
    </submittedName>
</protein>
<accession>A0A1H8XDK2</accession>
<name>A0A1H8XDK2_9BRAD</name>
<dbReference type="EMBL" id="FODT01000021">
    <property type="protein sequence ID" value="SEP37871.1"/>
    <property type="molecule type" value="Genomic_DNA"/>
</dbReference>
<dbReference type="OrthoDB" id="8230690at2"/>
<evidence type="ECO:0000313" key="1">
    <source>
        <dbReference type="EMBL" id="SEP37871.1"/>
    </source>
</evidence>
<dbReference type="RefSeq" id="WP_092686378.1">
    <property type="nucleotide sequence ID" value="NZ_FODT01000021.1"/>
</dbReference>
<dbReference type="AlphaFoldDB" id="A0A1H8XDK2"/>
<proteinExistence type="predicted"/>
<organism evidence="1 2">
    <name type="scientific">Rhodopseudomonas pseudopalustris</name>
    <dbReference type="NCBI Taxonomy" id="1513892"/>
    <lineage>
        <taxon>Bacteria</taxon>
        <taxon>Pseudomonadati</taxon>
        <taxon>Pseudomonadota</taxon>
        <taxon>Alphaproteobacteria</taxon>
        <taxon>Hyphomicrobiales</taxon>
        <taxon>Nitrobacteraceae</taxon>
        <taxon>Rhodopseudomonas</taxon>
    </lineage>
</organism>
<sequence length="147" mass="15658">MTSLARPTSSDLAIETMIGLARLATSHPIIVAGADSLLLHRDLHRRGYLRCATASGLYVRRGQYCAALIAGDRTLQAIEASIVSASRFLGATATIVVAIQSDEKGIGHKVRSRLEQLGFRIEAGVRCPSAFLLSAYRCNFASVGKAA</sequence>